<dbReference type="EMBL" id="JBANRG010000127">
    <property type="protein sequence ID" value="KAK7434311.1"/>
    <property type="molecule type" value="Genomic_DNA"/>
</dbReference>
<evidence type="ECO:0000313" key="1">
    <source>
        <dbReference type="EMBL" id="KAK7434311.1"/>
    </source>
</evidence>
<comment type="caution">
    <text evidence="1">The sequence shown here is derived from an EMBL/GenBank/DDBJ whole genome shotgun (WGS) entry which is preliminary data.</text>
</comment>
<reference evidence="1 2" key="1">
    <citation type="submission" date="2024-01" db="EMBL/GenBank/DDBJ databases">
        <title>A draft genome for the cacao thread blight pathogen Marasmiellus scandens.</title>
        <authorList>
            <person name="Baruah I.K."/>
            <person name="Leung J."/>
            <person name="Bukari Y."/>
            <person name="Amoako-Attah I."/>
            <person name="Meinhardt L.W."/>
            <person name="Bailey B.A."/>
            <person name="Cohen S.P."/>
        </authorList>
    </citation>
    <scope>NUCLEOTIDE SEQUENCE [LARGE SCALE GENOMIC DNA]</scope>
    <source>
        <strain evidence="1 2">GH-19</strain>
    </source>
</reference>
<organism evidence="1 2">
    <name type="scientific">Marasmiellus scandens</name>
    <dbReference type="NCBI Taxonomy" id="2682957"/>
    <lineage>
        <taxon>Eukaryota</taxon>
        <taxon>Fungi</taxon>
        <taxon>Dikarya</taxon>
        <taxon>Basidiomycota</taxon>
        <taxon>Agaricomycotina</taxon>
        <taxon>Agaricomycetes</taxon>
        <taxon>Agaricomycetidae</taxon>
        <taxon>Agaricales</taxon>
        <taxon>Marasmiineae</taxon>
        <taxon>Omphalotaceae</taxon>
        <taxon>Marasmiellus</taxon>
    </lineage>
</organism>
<dbReference type="Proteomes" id="UP001498398">
    <property type="component" value="Unassembled WGS sequence"/>
</dbReference>
<protein>
    <submittedName>
        <fullName evidence="1">Uncharacterized protein</fullName>
    </submittedName>
</protein>
<proteinExistence type="predicted"/>
<keyword evidence="2" id="KW-1185">Reference proteome</keyword>
<evidence type="ECO:0000313" key="2">
    <source>
        <dbReference type="Proteomes" id="UP001498398"/>
    </source>
</evidence>
<sequence>MGNTIIVGLTRVEFLKWCLTLHGMEDDYTPGPISGHVFLLSWTVGGMRNRPSIGTDHQLTTATENLKKYLITMDRFRNRKRPAESHGHSIYCCR</sequence>
<accession>A0ABR1IJE2</accession>
<name>A0ABR1IJE2_9AGAR</name>
<gene>
    <name evidence="1" type="ORF">VKT23_020261</name>
</gene>